<evidence type="ECO:0000259" key="3">
    <source>
        <dbReference type="Pfam" id="PF01408"/>
    </source>
</evidence>
<name>A0A2W5V352_9CAUL</name>
<dbReference type="InterPro" id="IPR051317">
    <property type="entry name" value="Gfo/Idh/MocA_oxidoreduct"/>
</dbReference>
<dbReference type="InterPro" id="IPR036291">
    <property type="entry name" value="NAD(P)-bd_dom_sf"/>
</dbReference>
<comment type="similarity">
    <text evidence="1">Belongs to the Gfo/Idh/MocA family.</text>
</comment>
<dbReference type="GO" id="GO:0000166">
    <property type="term" value="F:nucleotide binding"/>
    <property type="evidence" value="ECO:0007669"/>
    <property type="project" value="InterPro"/>
</dbReference>
<dbReference type="PANTHER" id="PTHR43708">
    <property type="entry name" value="CONSERVED EXPRESSED OXIDOREDUCTASE (EUROFUNG)"/>
    <property type="match status" value="1"/>
</dbReference>
<proteinExistence type="inferred from homology"/>
<dbReference type="InterPro" id="IPR004104">
    <property type="entry name" value="Gfo/Idh/MocA-like_OxRdtase_C"/>
</dbReference>
<evidence type="ECO:0000256" key="1">
    <source>
        <dbReference type="ARBA" id="ARBA00010928"/>
    </source>
</evidence>
<dbReference type="Gene3D" id="3.40.50.720">
    <property type="entry name" value="NAD(P)-binding Rossmann-like Domain"/>
    <property type="match status" value="1"/>
</dbReference>
<dbReference type="NCBIfam" id="NF008607">
    <property type="entry name" value="PRK11579.1"/>
    <property type="match status" value="1"/>
</dbReference>
<dbReference type="Proteomes" id="UP000249393">
    <property type="component" value="Unassembled WGS sequence"/>
</dbReference>
<dbReference type="Gene3D" id="3.30.360.10">
    <property type="entry name" value="Dihydrodipicolinate Reductase, domain 2"/>
    <property type="match status" value="1"/>
</dbReference>
<dbReference type="Pfam" id="PF01408">
    <property type="entry name" value="GFO_IDH_MocA"/>
    <property type="match status" value="1"/>
</dbReference>
<dbReference type="AlphaFoldDB" id="A0A2W5V352"/>
<accession>A0A2W5V352</accession>
<evidence type="ECO:0000256" key="2">
    <source>
        <dbReference type="ARBA" id="ARBA00023002"/>
    </source>
</evidence>
<dbReference type="GO" id="GO:0016491">
    <property type="term" value="F:oxidoreductase activity"/>
    <property type="evidence" value="ECO:0007669"/>
    <property type="project" value="UniProtKB-KW"/>
</dbReference>
<feature type="domain" description="Gfo/Idh/MocA-like oxidoreductase C-terminal" evidence="4">
    <location>
        <begin position="136"/>
        <end position="345"/>
    </location>
</feature>
<evidence type="ECO:0000313" key="5">
    <source>
        <dbReference type="EMBL" id="PZR34459.1"/>
    </source>
</evidence>
<dbReference type="Pfam" id="PF02894">
    <property type="entry name" value="GFO_IDH_MocA_C"/>
    <property type="match status" value="1"/>
</dbReference>
<dbReference type="PANTHER" id="PTHR43708:SF5">
    <property type="entry name" value="CONSERVED EXPRESSED OXIDOREDUCTASE (EUROFUNG)-RELATED"/>
    <property type="match status" value="1"/>
</dbReference>
<comment type="caution">
    <text evidence="5">The sequence shown here is derived from an EMBL/GenBank/DDBJ whole genome shotgun (WGS) entry which is preliminary data.</text>
</comment>
<evidence type="ECO:0000313" key="6">
    <source>
        <dbReference type="Proteomes" id="UP000249393"/>
    </source>
</evidence>
<dbReference type="EMBL" id="QFQZ01000026">
    <property type="protein sequence ID" value="PZR34459.1"/>
    <property type="molecule type" value="Genomic_DNA"/>
</dbReference>
<gene>
    <name evidence="5" type="ORF">DI526_10090</name>
</gene>
<keyword evidence="2" id="KW-0560">Oxidoreductase</keyword>
<organism evidence="5 6">
    <name type="scientific">Caulobacter segnis</name>
    <dbReference type="NCBI Taxonomy" id="88688"/>
    <lineage>
        <taxon>Bacteria</taxon>
        <taxon>Pseudomonadati</taxon>
        <taxon>Pseudomonadota</taxon>
        <taxon>Alphaproteobacteria</taxon>
        <taxon>Caulobacterales</taxon>
        <taxon>Caulobacteraceae</taxon>
        <taxon>Caulobacter</taxon>
    </lineage>
</organism>
<dbReference type="SUPFAM" id="SSF55347">
    <property type="entry name" value="Glyceraldehyde-3-phosphate dehydrogenase-like, C-terminal domain"/>
    <property type="match status" value="1"/>
</dbReference>
<dbReference type="RefSeq" id="WP_304277247.1">
    <property type="nucleotide sequence ID" value="NZ_QFQZ01000026.1"/>
</dbReference>
<evidence type="ECO:0000259" key="4">
    <source>
        <dbReference type="Pfam" id="PF02894"/>
    </source>
</evidence>
<dbReference type="InterPro" id="IPR000683">
    <property type="entry name" value="Gfo/Idh/MocA-like_OxRdtase_N"/>
</dbReference>
<protein>
    <submittedName>
        <fullName evidence="5">Oxidoreductase</fullName>
    </submittedName>
</protein>
<sequence length="360" mass="38640">MPHSRILNVALVGYGYVGKTFHAPLIAATPGLKLATVVSSDPAKVAADHPEVRVVADLQTALADPAIDLVVIATPNTLHAPQTIAALEAGKHVVVDKPFAVTAAEARSMAQAAARADRQLVVFHNRRWDSDFLTLRRLIAEGALGEIVQYESHFDRFRPVVRDRWRERPGQGAGAWMDLGPHLLDQALVLFGPPLAISADIGVQRAGPGADDYFHVVLRYPTLRVILHGSMLTASDLRLAVHGTGGSFVKHGLDPQEAQLKAGMIPGAPGYGRDSRHGVLTTVENDAPTHADVSPEPSDYRAFYAGVREAIVVGGPSPVPVTEALRVMELLELARQASDERRELKVGADWSGFFDSPGAD</sequence>
<reference evidence="5 6" key="1">
    <citation type="submission" date="2017-08" db="EMBL/GenBank/DDBJ databases">
        <title>Infants hospitalized years apart are colonized by the same room-sourced microbial strains.</title>
        <authorList>
            <person name="Brooks B."/>
            <person name="Olm M.R."/>
            <person name="Firek B.A."/>
            <person name="Baker R."/>
            <person name="Thomas B.C."/>
            <person name="Morowitz M.J."/>
            <person name="Banfield J.F."/>
        </authorList>
    </citation>
    <scope>NUCLEOTIDE SEQUENCE [LARGE SCALE GENOMIC DNA]</scope>
    <source>
        <strain evidence="5">S2_003_000_R2_4</strain>
    </source>
</reference>
<feature type="domain" description="Gfo/Idh/MocA-like oxidoreductase N-terminal" evidence="3">
    <location>
        <begin position="7"/>
        <end position="124"/>
    </location>
</feature>
<dbReference type="SUPFAM" id="SSF51735">
    <property type="entry name" value="NAD(P)-binding Rossmann-fold domains"/>
    <property type="match status" value="1"/>
</dbReference>